<comment type="caution">
    <text evidence="1">The sequence shown here is derived from an EMBL/GenBank/DDBJ whole genome shotgun (WGS) entry which is preliminary data.</text>
</comment>
<dbReference type="Proteomes" id="UP000011717">
    <property type="component" value="Unassembled WGS sequence"/>
</dbReference>
<dbReference type="AlphaFoldDB" id="M2U907"/>
<gene>
    <name evidence="1" type="ORF">C725_0403</name>
</gene>
<reference evidence="1 2" key="1">
    <citation type="journal article" date="2013" name="Genome Announc.">
        <title>Draft Genome Sequence of Strain JLT2015T, Belonging to the Family Sphingomonadaceae of the Alphaproteobacteria.</title>
        <authorList>
            <person name="Tang K."/>
            <person name="Liu K."/>
            <person name="Li S."/>
            <person name="Jiao N."/>
        </authorList>
    </citation>
    <scope>NUCLEOTIDE SEQUENCE [LARGE SCALE GENOMIC DNA]</scope>
    <source>
        <strain evidence="1 2">JLT2015</strain>
    </source>
</reference>
<accession>M2U907</accession>
<organism evidence="1 2">
    <name type="scientific">Pacificimonas flava</name>
    <dbReference type="NCBI Taxonomy" id="1234595"/>
    <lineage>
        <taxon>Bacteria</taxon>
        <taxon>Pseudomonadati</taxon>
        <taxon>Pseudomonadota</taxon>
        <taxon>Alphaproteobacteria</taxon>
        <taxon>Sphingomonadales</taxon>
        <taxon>Sphingosinicellaceae</taxon>
        <taxon>Pacificimonas</taxon>
    </lineage>
</organism>
<evidence type="ECO:0000313" key="1">
    <source>
        <dbReference type="EMBL" id="EMD84473.1"/>
    </source>
</evidence>
<evidence type="ECO:0000313" key="2">
    <source>
        <dbReference type="Proteomes" id="UP000011717"/>
    </source>
</evidence>
<sequence>MICAEATEAADRAIAGSDAVTAQKRILKCIAAPENVYRS</sequence>
<protein>
    <submittedName>
        <fullName evidence="1">Uncharacterized protein</fullName>
    </submittedName>
</protein>
<dbReference type="EMBL" id="AMRV01000001">
    <property type="protein sequence ID" value="EMD84473.1"/>
    <property type="molecule type" value="Genomic_DNA"/>
</dbReference>
<name>M2U907_9SPHN</name>
<proteinExistence type="predicted"/>
<keyword evidence="2" id="KW-1185">Reference proteome</keyword>